<dbReference type="CDD" id="cd07987">
    <property type="entry name" value="LPLAT_MGAT-like"/>
    <property type="match status" value="1"/>
</dbReference>
<sequence>MSLEARRAFTSASRTLSASSLRERLVSLKNAPLKPVAQLHANIGFVPSKIPRKRRMQTMAVAIWSTTIINGMVIFLFLCSFPPLWPLLALYYTWMTFDKSPERGGRFNPWVRHLGFWKYFADYYPSSFLKTCDLPPDRPYVFGYHPHGIIGMGAICTFATESTGFSKAFPGIVPHLLTLSSNFTIPFYRDVLLALGICSAITIVVGGAAESLAAHPGTADLTLRKRLGFIKVAIQHGADLVPVFSFGENDIYDQMPNDKGTSVYTLQKKFQNMFGFTLPLFHGRGLLNCAFLFPLLPDNLALRLPTLAGRLEMPADNLKLTLAVLAVLFTDSLGMMPYRRRIVTVTVEQCDKPTLDEVVRVQEQYIEELMRIWNTHKDDFARSRRRELSIIE</sequence>
<dbReference type="Pfam" id="PF03982">
    <property type="entry name" value="DAGAT"/>
    <property type="match status" value="3"/>
</dbReference>
<evidence type="ECO:0000256" key="7">
    <source>
        <dbReference type="ARBA" id="ARBA00022679"/>
    </source>
</evidence>
<dbReference type="GO" id="GO:0019432">
    <property type="term" value="P:triglyceride biosynthetic process"/>
    <property type="evidence" value="ECO:0007669"/>
    <property type="project" value="UniProtKB-UniRule"/>
</dbReference>
<evidence type="ECO:0000256" key="11">
    <source>
        <dbReference type="ARBA" id="ARBA00022989"/>
    </source>
</evidence>
<dbReference type="AlphaFoldDB" id="A0A4R0RJU3"/>
<keyword evidence="7 17" id="KW-0808">Transferase</keyword>
<dbReference type="GO" id="GO:0006071">
    <property type="term" value="P:glycerol metabolic process"/>
    <property type="evidence" value="ECO:0007669"/>
    <property type="project" value="UniProtKB-UniRule"/>
</dbReference>
<dbReference type="PANTHER" id="PTHR12317">
    <property type="entry name" value="DIACYLGLYCEROL O-ACYLTRANSFERASE"/>
    <property type="match status" value="1"/>
</dbReference>
<dbReference type="STRING" id="92696.A0A4R0RJU3"/>
<evidence type="ECO:0000313" key="17">
    <source>
        <dbReference type="EMBL" id="TCD67402.1"/>
    </source>
</evidence>
<dbReference type="Proteomes" id="UP000292702">
    <property type="component" value="Unassembled WGS sequence"/>
</dbReference>
<dbReference type="UniPathway" id="UPA00282"/>
<comment type="pathway">
    <text evidence="3">Lipid metabolism.</text>
</comment>
<dbReference type="PANTHER" id="PTHR12317:SF0">
    <property type="entry name" value="ACYLTRANSFERASE"/>
    <property type="match status" value="1"/>
</dbReference>
<dbReference type="GO" id="GO:0004144">
    <property type="term" value="F:diacylglycerol O-acyltransferase activity"/>
    <property type="evidence" value="ECO:0007669"/>
    <property type="project" value="UniProtKB-UniRule"/>
</dbReference>
<evidence type="ECO:0000313" key="18">
    <source>
        <dbReference type="Proteomes" id="UP000292702"/>
    </source>
</evidence>
<accession>A0A4R0RJU3</accession>
<evidence type="ECO:0000256" key="14">
    <source>
        <dbReference type="ARBA" id="ARBA00023315"/>
    </source>
</evidence>
<comment type="caution">
    <text evidence="17">The sequence shown here is derived from an EMBL/GenBank/DDBJ whole genome shotgun (WGS) entry which is preliminary data.</text>
</comment>
<comment type="caution">
    <text evidence="16">Lacks conserved residue(s) required for the propagation of feature annotation.</text>
</comment>
<keyword evidence="13 16" id="KW-0472">Membrane</keyword>
<dbReference type="InterPro" id="IPR007130">
    <property type="entry name" value="DAGAT"/>
</dbReference>
<keyword evidence="8 16" id="KW-0812">Transmembrane</keyword>
<proteinExistence type="inferred from homology"/>
<dbReference type="EMBL" id="RWJN01000099">
    <property type="protein sequence ID" value="TCD67402.1"/>
    <property type="molecule type" value="Genomic_DNA"/>
</dbReference>
<comment type="catalytic activity">
    <reaction evidence="15 16">
        <text>an acyl-CoA + a 1,2-diacyl-sn-glycerol = a triacyl-sn-glycerol + CoA</text>
        <dbReference type="Rhea" id="RHEA:10868"/>
        <dbReference type="ChEBI" id="CHEBI:17815"/>
        <dbReference type="ChEBI" id="CHEBI:57287"/>
        <dbReference type="ChEBI" id="CHEBI:58342"/>
        <dbReference type="ChEBI" id="CHEBI:64615"/>
        <dbReference type="EC" id="2.3.1.20"/>
    </reaction>
</comment>
<evidence type="ECO:0000256" key="6">
    <source>
        <dbReference type="ARBA" id="ARBA00022516"/>
    </source>
</evidence>
<feature type="transmembrane region" description="Helical" evidence="16">
    <location>
        <begin position="61"/>
        <end position="85"/>
    </location>
</feature>
<evidence type="ECO:0000256" key="15">
    <source>
        <dbReference type="ARBA" id="ARBA00048109"/>
    </source>
</evidence>
<dbReference type="OrthoDB" id="264532at2759"/>
<keyword evidence="10 16" id="KW-0256">Endoplasmic reticulum</keyword>
<evidence type="ECO:0000256" key="3">
    <source>
        <dbReference type="ARBA" id="ARBA00005189"/>
    </source>
</evidence>
<comment type="subcellular location">
    <subcellularLocation>
        <location evidence="1 16">Endoplasmic reticulum membrane</location>
        <topology evidence="1 16">Multi-pass membrane protein</topology>
    </subcellularLocation>
</comment>
<keyword evidence="9" id="KW-0319">Glycerol metabolism</keyword>
<evidence type="ECO:0000256" key="12">
    <source>
        <dbReference type="ARBA" id="ARBA00023098"/>
    </source>
</evidence>
<keyword evidence="11 16" id="KW-1133">Transmembrane helix</keyword>
<dbReference type="GO" id="GO:0005789">
    <property type="term" value="C:endoplasmic reticulum membrane"/>
    <property type="evidence" value="ECO:0007669"/>
    <property type="project" value="UniProtKB-SubCell"/>
</dbReference>
<keyword evidence="6 16" id="KW-0444">Lipid biosynthesis</keyword>
<keyword evidence="18" id="KW-1185">Reference proteome</keyword>
<evidence type="ECO:0000256" key="16">
    <source>
        <dbReference type="RuleBase" id="RU367023"/>
    </source>
</evidence>
<dbReference type="EC" id="2.3.1.20" evidence="5 16"/>
<protein>
    <recommendedName>
        <fullName evidence="5 16">Diacylglycerol O-acyltransferase</fullName>
        <ecNumber evidence="5 16">2.3.1.20</ecNumber>
    </recommendedName>
</protein>
<evidence type="ECO:0000256" key="8">
    <source>
        <dbReference type="ARBA" id="ARBA00022692"/>
    </source>
</evidence>
<comment type="similarity">
    <text evidence="4 16">Belongs to the diacylglycerol acyltransferase family.</text>
</comment>
<evidence type="ECO:0000256" key="1">
    <source>
        <dbReference type="ARBA" id="ARBA00004477"/>
    </source>
</evidence>
<name>A0A4R0RJU3_9APHY</name>
<keyword evidence="14 16" id="KW-0012">Acyltransferase</keyword>
<keyword evidence="12 16" id="KW-0443">Lipid metabolism</keyword>
<comment type="function">
    <text evidence="16">Catalyzes the terminal and only committed step in triacylglycerol synthesis by using diacylglycerol and fatty acyl CoA as substrates.</text>
</comment>
<evidence type="ECO:0000256" key="13">
    <source>
        <dbReference type="ARBA" id="ARBA00023136"/>
    </source>
</evidence>
<evidence type="ECO:0000256" key="10">
    <source>
        <dbReference type="ARBA" id="ARBA00022824"/>
    </source>
</evidence>
<comment type="pathway">
    <text evidence="2 16">Glycerolipid metabolism; triacylglycerol biosynthesis.</text>
</comment>
<evidence type="ECO:0000256" key="2">
    <source>
        <dbReference type="ARBA" id="ARBA00004771"/>
    </source>
</evidence>
<gene>
    <name evidence="17" type="primary">DGA1</name>
    <name evidence="17" type="ORF">EIP91_012437</name>
</gene>
<evidence type="ECO:0000256" key="4">
    <source>
        <dbReference type="ARBA" id="ARBA00005420"/>
    </source>
</evidence>
<organism evidence="17 18">
    <name type="scientific">Steccherinum ochraceum</name>
    <dbReference type="NCBI Taxonomy" id="92696"/>
    <lineage>
        <taxon>Eukaryota</taxon>
        <taxon>Fungi</taxon>
        <taxon>Dikarya</taxon>
        <taxon>Basidiomycota</taxon>
        <taxon>Agaricomycotina</taxon>
        <taxon>Agaricomycetes</taxon>
        <taxon>Polyporales</taxon>
        <taxon>Steccherinaceae</taxon>
        <taxon>Steccherinum</taxon>
    </lineage>
</organism>
<reference evidence="17 18" key="1">
    <citation type="submission" date="2018-11" db="EMBL/GenBank/DDBJ databases">
        <title>Genome assembly of Steccherinum ochraceum LE-BIN_3174, the white-rot fungus of the Steccherinaceae family (The Residual Polyporoid clade, Polyporales, Basidiomycota).</title>
        <authorList>
            <person name="Fedorova T.V."/>
            <person name="Glazunova O.A."/>
            <person name="Landesman E.O."/>
            <person name="Moiseenko K.V."/>
            <person name="Psurtseva N.V."/>
            <person name="Savinova O.S."/>
            <person name="Shakhova N.V."/>
            <person name="Tyazhelova T.V."/>
            <person name="Vasina D.V."/>
        </authorList>
    </citation>
    <scope>NUCLEOTIDE SEQUENCE [LARGE SCALE GENOMIC DNA]</scope>
    <source>
        <strain evidence="17 18">LE-BIN_3174</strain>
    </source>
</reference>
<evidence type="ECO:0000256" key="5">
    <source>
        <dbReference type="ARBA" id="ARBA00013244"/>
    </source>
</evidence>
<evidence type="ECO:0000256" key="9">
    <source>
        <dbReference type="ARBA" id="ARBA00022798"/>
    </source>
</evidence>